<dbReference type="HAMAP" id="MF_00060">
    <property type="entry name" value="SurE"/>
    <property type="match status" value="1"/>
</dbReference>
<dbReference type="GO" id="GO:0008253">
    <property type="term" value="F:5'-nucleotidase activity"/>
    <property type="evidence" value="ECO:0007669"/>
    <property type="project" value="UniProtKB-UniRule"/>
</dbReference>
<dbReference type="PANTHER" id="PTHR30457:SF12">
    <property type="entry name" value="5'_3'-NUCLEOTIDASE SURE"/>
    <property type="match status" value="1"/>
</dbReference>
<evidence type="ECO:0000256" key="4">
    <source>
        <dbReference type="ARBA" id="ARBA00022723"/>
    </source>
</evidence>
<dbReference type="SUPFAM" id="SSF64167">
    <property type="entry name" value="SurE-like"/>
    <property type="match status" value="1"/>
</dbReference>
<evidence type="ECO:0000259" key="8">
    <source>
        <dbReference type="Pfam" id="PF01975"/>
    </source>
</evidence>
<comment type="cofactor">
    <cofactor evidence="7">
        <name>a divalent metal cation</name>
        <dbReference type="ChEBI" id="CHEBI:60240"/>
    </cofactor>
    <text evidence="7">Binds 1 divalent metal cation per subunit.</text>
</comment>
<evidence type="ECO:0000313" key="9">
    <source>
        <dbReference type="EMBL" id="MBE5919350.1"/>
    </source>
</evidence>
<evidence type="ECO:0000256" key="7">
    <source>
        <dbReference type="HAMAP-Rule" id="MF_00060"/>
    </source>
</evidence>
<evidence type="ECO:0000256" key="1">
    <source>
        <dbReference type="ARBA" id="ARBA00000815"/>
    </source>
</evidence>
<organism evidence="9 10">
    <name type="scientific">Pseudobutyrivibrio ruminis</name>
    <dbReference type="NCBI Taxonomy" id="46206"/>
    <lineage>
        <taxon>Bacteria</taxon>
        <taxon>Bacillati</taxon>
        <taxon>Bacillota</taxon>
        <taxon>Clostridia</taxon>
        <taxon>Lachnospirales</taxon>
        <taxon>Lachnospiraceae</taxon>
        <taxon>Pseudobutyrivibrio</taxon>
    </lineage>
</organism>
<dbReference type="InterPro" id="IPR036523">
    <property type="entry name" value="SurE-like_sf"/>
</dbReference>
<dbReference type="EMBL" id="SVER01000012">
    <property type="protein sequence ID" value="MBE5919350.1"/>
    <property type="molecule type" value="Genomic_DNA"/>
</dbReference>
<feature type="binding site" evidence="7">
    <location>
        <position position="9"/>
    </location>
    <ligand>
        <name>a divalent metal cation</name>
        <dbReference type="ChEBI" id="CHEBI:60240"/>
    </ligand>
</feature>
<gene>
    <name evidence="7 9" type="primary">surE</name>
    <name evidence="9" type="ORF">E7272_05830</name>
</gene>
<comment type="function">
    <text evidence="7">Nucleotidase that shows phosphatase activity on nucleoside 5'-monophosphates.</text>
</comment>
<evidence type="ECO:0000256" key="5">
    <source>
        <dbReference type="ARBA" id="ARBA00022741"/>
    </source>
</evidence>
<comment type="caution">
    <text evidence="9">The sequence shown here is derived from an EMBL/GenBank/DDBJ whole genome shotgun (WGS) entry which is preliminary data.</text>
</comment>
<protein>
    <recommendedName>
        <fullName evidence="7">5'-nucleotidase SurE</fullName>
        <ecNumber evidence="7">3.1.3.5</ecNumber>
    </recommendedName>
    <alternativeName>
        <fullName evidence="7">Nucleoside 5'-monophosphate phosphohydrolase</fullName>
    </alternativeName>
</protein>
<name>A0A927YL78_9FIRM</name>
<dbReference type="EC" id="3.1.3.5" evidence="7"/>
<dbReference type="AlphaFoldDB" id="A0A927YL78"/>
<keyword evidence="4 7" id="KW-0479">Metal-binding</keyword>
<dbReference type="GO" id="GO:0000166">
    <property type="term" value="F:nucleotide binding"/>
    <property type="evidence" value="ECO:0007669"/>
    <property type="project" value="UniProtKB-KW"/>
</dbReference>
<dbReference type="InterPro" id="IPR030048">
    <property type="entry name" value="SurE"/>
</dbReference>
<sequence length="239" mass="26067">MRILITNDDGISSDGIVRLARAAKEFGEVWVVAPESQRSAASHSITLHSTIDIYPCEDFPIEGVHAYYCSGTPGDCVRVGGLNVMPAKPDLVLSGINYGYNVASDIQYSATCGAAFEAAFQGYHAIALSEGACDCHEVTDKYVKQILKKLIDTPLAPGIVHNVNFPGCALADCKGILYDRKISRGMFYKDTYDEVEKLDNGGMRYMVNGHYNEENEPGTDFRAITDNYVSVGIVNNIGY</sequence>
<feature type="binding site" evidence="7">
    <location>
        <position position="39"/>
    </location>
    <ligand>
        <name>a divalent metal cation</name>
        <dbReference type="ChEBI" id="CHEBI:60240"/>
    </ligand>
</feature>
<dbReference type="Proteomes" id="UP000766246">
    <property type="component" value="Unassembled WGS sequence"/>
</dbReference>
<dbReference type="GO" id="GO:0046872">
    <property type="term" value="F:metal ion binding"/>
    <property type="evidence" value="ECO:0007669"/>
    <property type="project" value="UniProtKB-UniRule"/>
</dbReference>
<dbReference type="GO" id="GO:0004309">
    <property type="term" value="F:exopolyphosphatase activity"/>
    <property type="evidence" value="ECO:0007669"/>
    <property type="project" value="TreeGrafter"/>
</dbReference>
<dbReference type="GO" id="GO:0008254">
    <property type="term" value="F:3'-nucleotidase activity"/>
    <property type="evidence" value="ECO:0007669"/>
    <property type="project" value="TreeGrafter"/>
</dbReference>
<keyword evidence="6 7" id="KW-0378">Hydrolase</keyword>
<comment type="subcellular location">
    <subcellularLocation>
        <location evidence="7">Cytoplasm</location>
    </subcellularLocation>
</comment>
<keyword evidence="3 7" id="KW-0963">Cytoplasm</keyword>
<feature type="binding site" evidence="7">
    <location>
        <position position="8"/>
    </location>
    <ligand>
        <name>a divalent metal cation</name>
        <dbReference type="ChEBI" id="CHEBI:60240"/>
    </ligand>
</feature>
<comment type="catalytic activity">
    <reaction evidence="1 7">
        <text>a ribonucleoside 5'-phosphate + H2O = a ribonucleoside + phosphate</text>
        <dbReference type="Rhea" id="RHEA:12484"/>
        <dbReference type="ChEBI" id="CHEBI:15377"/>
        <dbReference type="ChEBI" id="CHEBI:18254"/>
        <dbReference type="ChEBI" id="CHEBI:43474"/>
        <dbReference type="ChEBI" id="CHEBI:58043"/>
        <dbReference type="EC" id="3.1.3.5"/>
    </reaction>
</comment>
<evidence type="ECO:0000256" key="2">
    <source>
        <dbReference type="ARBA" id="ARBA00011062"/>
    </source>
</evidence>
<dbReference type="PANTHER" id="PTHR30457">
    <property type="entry name" value="5'-NUCLEOTIDASE SURE"/>
    <property type="match status" value="1"/>
</dbReference>
<feature type="binding site" evidence="7">
    <location>
        <position position="97"/>
    </location>
    <ligand>
        <name>a divalent metal cation</name>
        <dbReference type="ChEBI" id="CHEBI:60240"/>
    </ligand>
</feature>
<accession>A0A927YL78</accession>
<comment type="similarity">
    <text evidence="2 7">Belongs to the SurE nucleotidase family.</text>
</comment>
<dbReference type="InterPro" id="IPR002828">
    <property type="entry name" value="SurE-like_Pase/nucleotidase"/>
</dbReference>
<dbReference type="Gene3D" id="3.40.1210.10">
    <property type="entry name" value="Survival protein SurE-like phosphatase/nucleotidase"/>
    <property type="match status" value="1"/>
</dbReference>
<keyword evidence="5 7" id="KW-0547">Nucleotide-binding</keyword>
<dbReference type="Pfam" id="PF01975">
    <property type="entry name" value="SurE"/>
    <property type="match status" value="1"/>
</dbReference>
<proteinExistence type="inferred from homology"/>
<dbReference type="NCBIfam" id="TIGR00087">
    <property type="entry name" value="surE"/>
    <property type="match status" value="1"/>
</dbReference>
<evidence type="ECO:0000256" key="6">
    <source>
        <dbReference type="ARBA" id="ARBA00022801"/>
    </source>
</evidence>
<evidence type="ECO:0000256" key="3">
    <source>
        <dbReference type="ARBA" id="ARBA00022490"/>
    </source>
</evidence>
<evidence type="ECO:0000313" key="10">
    <source>
        <dbReference type="Proteomes" id="UP000766246"/>
    </source>
</evidence>
<dbReference type="GO" id="GO:0005737">
    <property type="term" value="C:cytoplasm"/>
    <property type="evidence" value="ECO:0007669"/>
    <property type="project" value="UniProtKB-SubCell"/>
</dbReference>
<reference evidence="9" key="1">
    <citation type="submission" date="2019-04" db="EMBL/GenBank/DDBJ databases">
        <title>Evolution of Biomass-Degrading Anaerobic Consortia Revealed by Metagenomics.</title>
        <authorList>
            <person name="Peng X."/>
        </authorList>
    </citation>
    <scope>NUCLEOTIDE SEQUENCE</scope>
    <source>
        <strain evidence="9">SIG311</strain>
    </source>
</reference>
<feature type="domain" description="Survival protein SurE-like phosphatase/nucleotidase" evidence="8">
    <location>
        <begin position="3"/>
        <end position="180"/>
    </location>
</feature>